<gene>
    <name evidence="3" type="ORF">KCG34_04535</name>
</gene>
<keyword evidence="4" id="KW-1185">Reference proteome</keyword>
<dbReference type="Gene3D" id="3.40.50.1820">
    <property type="entry name" value="alpha/beta hydrolase"/>
    <property type="match status" value="1"/>
</dbReference>
<keyword evidence="1 3" id="KW-0378">Hydrolase</keyword>
<dbReference type="EMBL" id="CP073078">
    <property type="protein sequence ID" value="QUD90666.1"/>
    <property type="molecule type" value="Genomic_DNA"/>
</dbReference>
<dbReference type="PANTHER" id="PTHR43329">
    <property type="entry name" value="EPOXIDE HYDROLASE"/>
    <property type="match status" value="1"/>
</dbReference>
<accession>A0A975G4U7</accession>
<dbReference type="PRINTS" id="PR00111">
    <property type="entry name" value="ABHYDROLASE"/>
</dbReference>
<dbReference type="KEGG" id="caul:KCG34_04535"/>
<dbReference type="PRINTS" id="PR00412">
    <property type="entry name" value="EPOXHYDRLASE"/>
</dbReference>
<reference evidence="3" key="1">
    <citation type="submission" date="2021-04" db="EMBL/GenBank/DDBJ databases">
        <title>The complete genome sequence of Caulobacter sp. S6.</title>
        <authorList>
            <person name="Tang Y."/>
            <person name="Ouyang W."/>
            <person name="Liu Q."/>
            <person name="Huang B."/>
            <person name="Guo Z."/>
            <person name="Lei P."/>
        </authorList>
    </citation>
    <scope>NUCLEOTIDE SEQUENCE</scope>
    <source>
        <strain evidence="3">S6</strain>
    </source>
</reference>
<proteinExistence type="predicted"/>
<sequence>MPDIRTGQLAANSLSFAYDEAGEGDDVALLLHGFPECRFSWRHQLEPLAALGWRAVAPDLRGYGGSSKPAGKAAYRMERLIEDVAAMFDALGARRRLLIGHDWGALIAWAFAIERLRPLDGLVVMNVPHPAVYIEHMRSGWRQRAKSWYVGMFQIPWLPEAMLTAAGGQQVGRTFANTTANPAAFPPEVLDHYRRNAIIPGAMTAMVNYYRANTLSLPQWGPGRARRIEVPTLLVWGEKDPFVGVELSEGYGPYVRDLTLERLPHASHWVQQDDPDGVNARLKAWMTAKGLSG</sequence>
<organism evidence="3 4">
    <name type="scientific">Phenylobacterium montanum</name>
    <dbReference type="NCBI Taxonomy" id="2823693"/>
    <lineage>
        <taxon>Bacteria</taxon>
        <taxon>Pseudomonadati</taxon>
        <taxon>Pseudomonadota</taxon>
        <taxon>Alphaproteobacteria</taxon>
        <taxon>Caulobacterales</taxon>
        <taxon>Caulobacteraceae</taxon>
        <taxon>Phenylobacterium</taxon>
    </lineage>
</organism>
<protein>
    <submittedName>
        <fullName evidence="3">Alpha/beta hydrolase</fullName>
    </submittedName>
</protein>
<feature type="domain" description="AB hydrolase-1" evidence="2">
    <location>
        <begin position="29"/>
        <end position="275"/>
    </location>
</feature>
<evidence type="ECO:0000313" key="4">
    <source>
        <dbReference type="Proteomes" id="UP000676409"/>
    </source>
</evidence>
<dbReference type="SUPFAM" id="SSF53474">
    <property type="entry name" value="alpha/beta-Hydrolases"/>
    <property type="match status" value="1"/>
</dbReference>
<dbReference type="Proteomes" id="UP000676409">
    <property type="component" value="Chromosome"/>
</dbReference>
<dbReference type="InterPro" id="IPR000073">
    <property type="entry name" value="AB_hydrolase_1"/>
</dbReference>
<dbReference type="InterPro" id="IPR000639">
    <property type="entry name" value="Epox_hydrolase-like"/>
</dbReference>
<dbReference type="AlphaFoldDB" id="A0A975G4U7"/>
<dbReference type="Pfam" id="PF00561">
    <property type="entry name" value="Abhydrolase_1"/>
    <property type="match status" value="1"/>
</dbReference>
<evidence type="ECO:0000313" key="3">
    <source>
        <dbReference type="EMBL" id="QUD90666.1"/>
    </source>
</evidence>
<dbReference type="GO" id="GO:0016787">
    <property type="term" value="F:hydrolase activity"/>
    <property type="evidence" value="ECO:0007669"/>
    <property type="project" value="UniProtKB-KW"/>
</dbReference>
<evidence type="ECO:0000259" key="2">
    <source>
        <dbReference type="Pfam" id="PF00561"/>
    </source>
</evidence>
<evidence type="ECO:0000256" key="1">
    <source>
        <dbReference type="ARBA" id="ARBA00022801"/>
    </source>
</evidence>
<name>A0A975G4U7_9CAUL</name>
<dbReference type="InterPro" id="IPR029058">
    <property type="entry name" value="AB_hydrolase_fold"/>
</dbReference>